<accession>A0ABX9ID92</accession>
<evidence type="ECO:0008006" key="3">
    <source>
        <dbReference type="Google" id="ProtNLM"/>
    </source>
</evidence>
<evidence type="ECO:0000313" key="2">
    <source>
        <dbReference type="Proteomes" id="UP000256491"/>
    </source>
</evidence>
<dbReference type="EMBL" id="QNUF01000062">
    <property type="protein sequence ID" value="REC69116.1"/>
    <property type="molecule type" value="Genomic_DNA"/>
</dbReference>
<comment type="caution">
    <text evidence="1">The sequence shown here is derived from an EMBL/GenBank/DDBJ whole genome shotgun (WGS) entry which is preliminary data.</text>
</comment>
<evidence type="ECO:0000313" key="1">
    <source>
        <dbReference type="EMBL" id="REC69116.1"/>
    </source>
</evidence>
<dbReference type="Gene3D" id="2.180.10.10">
    <property type="entry name" value="RHS repeat-associated core"/>
    <property type="match status" value="1"/>
</dbReference>
<keyword evidence="2" id="KW-1185">Reference proteome</keyword>
<proteinExistence type="predicted"/>
<organism evidence="1 2">
    <name type="scientific">Chryseobacterium rhizosphaerae</name>
    <dbReference type="NCBI Taxonomy" id="395937"/>
    <lineage>
        <taxon>Bacteria</taxon>
        <taxon>Pseudomonadati</taxon>
        <taxon>Bacteroidota</taxon>
        <taxon>Flavobacteriia</taxon>
        <taxon>Flavobacteriales</taxon>
        <taxon>Weeksellaceae</taxon>
        <taxon>Chryseobacterium group</taxon>
        <taxon>Chryseobacterium</taxon>
    </lineage>
</organism>
<name>A0ABX9ID92_9FLAO</name>
<gene>
    <name evidence="1" type="ORF">DRF57_23290</name>
</gene>
<dbReference type="NCBIfam" id="TIGR03696">
    <property type="entry name" value="Rhs_assc_core"/>
    <property type="match status" value="1"/>
</dbReference>
<protein>
    <recommendedName>
        <fullName evidence="3">RHS repeat-associated core domain-containing protein</fullName>
    </recommendedName>
</protein>
<sequence length="383" mass="43218">MYIYQYIDQLGNVRVSYGRNSIGVLESTDTNDYYPFGMNHLKTWNSYFAQGSYKSNKYNGKELQETGMYSYGWREYMPDIARWNGIDQLAESYYSHSPYAYVMNNPINLFDPNGMVSQAFIDELLDAPHGTTWTNTGNGFTNNWGGQMDYDGNPTNYNGYSNMVNGVGKKNPNDESDGPHIVVPSIPLVGKKSGWADQFRSHMEKYGNTTLIDSYFDGFLGGAQSSWNYIKGQFYGESYWDGLANTFTLGAYGTVKTINSLIDATRNVPNYTANDYSYAAGYLTEKAAEAIILKEASQINPFAFRGGYGFKIGRVELLYSNPSVGGGTIFSYVSSTNKKFRLDYHGLPSLNRGKTLHFHTNYWGYTNSPHRSVNPFRWGQPIK</sequence>
<dbReference type="Proteomes" id="UP000256491">
    <property type="component" value="Unassembled WGS sequence"/>
</dbReference>
<dbReference type="InterPro" id="IPR022385">
    <property type="entry name" value="Rhs_assc_core"/>
</dbReference>
<reference evidence="1 2" key="1">
    <citation type="journal article" date="2010" name="Syst. Appl. Microbiol.">
        <title>Four new species of Chryseobacterium from the rhizosphere of coastal sand dune plants, Chryseobacterium elymi sp. nov., Chryseobacterium hagamense sp. nov., Chryseobacterium lathyri sp. nov. and Chryseobacterium rhizosphaerae sp. nov.</title>
        <authorList>
            <person name="Cho S.H."/>
            <person name="Lee K.S."/>
            <person name="Shin D.S."/>
            <person name="Han J.H."/>
            <person name="Park K.S."/>
            <person name="Lee C.H."/>
            <person name="Park K.H."/>
            <person name="Kim S.B."/>
        </authorList>
    </citation>
    <scope>NUCLEOTIDE SEQUENCE [LARGE SCALE GENOMIC DNA]</scope>
    <source>
        <strain evidence="1 2">KCTC 22548</strain>
    </source>
</reference>